<dbReference type="AlphaFoldDB" id="A0A3M3MTE3"/>
<evidence type="ECO:0000313" key="2">
    <source>
        <dbReference type="Proteomes" id="UP000278062"/>
    </source>
</evidence>
<dbReference type="InterPro" id="IPR021502">
    <property type="entry name" value="DUF3158"/>
</dbReference>
<reference evidence="1 2" key="1">
    <citation type="submission" date="2018-08" db="EMBL/GenBank/DDBJ databases">
        <title>Recombination of ecologically and evolutionarily significant loci maintains genetic cohesion in the Pseudomonas syringae species complex.</title>
        <authorList>
            <person name="Dillon M."/>
            <person name="Thakur S."/>
            <person name="Almeida R.N.D."/>
            <person name="Weir B.S."/>
            <person name="Guttman D.S."/>
        </authorList>
    </citation>
    <scope>NUCLEOTIDE SEQUENCE [LARGE SCALE GENOMIC DNA]</scope>
    <source>
        <strain evidence="1 2">1089_5</strain>
    </source>
</reference>
<dbReference type="Proteomes" id="UP000278062">
    <property type="component" value="Unassembled WGS sequence"/>
</dbReference>
<proteinExistence type="predicted"/>
<accession>A0A3M3MTE3</accession>
<dbReference type="Pfam" id="PF11358">
    <property type="entry name" value="DUF3158"/>
    <property type="match status" value="1"/>
</dbReference>
<name>A0A3M3MTE3_9PSED</name>
<sequence>MNLRSPAQTIPFDALTLDAYRQLEHAASLKGLLKPFKGKGELEHLAQVAREIEAQLCRLMEVVVRQARQPPYSLLNVRLVLQNTSSGSTFLRWRTRDFARMGVAVWERQISNKALPQAVREGLHRFECERIALNLQMSVVHSLYRQATTCAIKMASAERLLRQFTTAVEVSR</sequence>
<gene>
    <name evidence="1" type="ORF">ALQ49_03413</name>
</gene>
<dbReference type="RefSeq" id="WP_074845594.1">
    <property type="nucleotide sequence ID" value="NZ_RBPB01000321.1"/>
</dbReference>
<protein>
    <submittedName>
        <fullName evidence="1">Integrase regulator R</fullName>
    </submittedName>
</protein>
<evidence type="ECO:0000313" key="1">
    <source>
        <dbReference type="EMBL" id="RMN98709.1"/>
    </source>
</evidence>
<comment type="caution">
    <text evidence="1">The sequence shown here is derived from an EMBL/GenBank/DDBJ whole genome shotgun (WGS) entry which is preliminary data.</text>
</comment>
<organism evidence="1 2">
    <name type="scientific">Pseudomonas syringae pv. apii</name>
    <dbReference type="NCBI Taxonomy" id="81036"/>
    <lineage>
        <taxon>Bacteria</taxon>
        <taxon>Pseudomonadati</taxon>
        <taxon>Pseudomonadota</taxon>
        <taxon>Gammaproteobacteria</taxon>
        <taxon>Pseudomonadales</taxon>
        <taxon>Pseudomonadaceae</taxon>
        <taxon>Pseudomonas</taxon>
    </lineage>
</organism>
<dbReference type="EMBL" id="RBPL01000051">
    <property type="protein sequence ID" value="RMN98709.1"/>
    <property type="molecule type" value="Genomic_DNA"/>
</dbReference>